<protein>
    <submittedName>
        <fullName evidence="2">PadR family transcriptional regulator</fullName>
    </submittedName>
</protein>
<dbReference type="InterPro" id="IPR036388">
    <property type="entry name" value="WH-like_DNA-bd_sf"/>
</dbReference>
<evidence type="ECO:0000259" key="1">
    <source>
        <dbReference type="Pfam" id="PF03551"/>
    </source>
</evidence>
<proteinExistence type="predicted"/>
<gene>
    <name evidence="2" type="ORF">N7603_07885</name>
</gene>
<evidence type="ECO:0000313" key="2">
    <source>
        <dbReference type="EMBL" id="MCU0105577.1"/>
    </source>
</evidence>
<dbReference type="InterPro" id="IPR005149">
    <property type="entry name" value="Tscrpt_reg_PadR_N"/>
</dbReference>
<dbReference type="Gene3D" id="1.10.10.10">
    <property type="entry name" value="Winged helix-like DNA-binding domain superfamily/Winged helix DNA-binding domain"/>
    <property type="match status" value="1"/>
</dbReference>
<name>A0ABT2Q0V2_9MOLU</name>
<dbReference type="InterPro" id="IPR052509">
    <property type="entry name" value="Metal_resp_DNA-bind_regulator"/>
</dbReference>
<sequence length="100" mass="11889">MDPQLKKGFLEILVLASLKEEPSYGYKIIQDVSSILDISESTLYPILKRLEQQAFVKTYTEQHQSRLRKYYMITALGKHEIEKARDDFNEISKIYRYILR</sequence>
<evidence type="ECO:0000313" key="3">
    <source>
        <dbReference type="Proteomes" id="UP001209076"/>
    </source>
</evidence>
<organism evidence="2 3">
    <name type="scientific">Paracholeplasma vituli</name>
    <dbReference type="NCBI Taxonomy" id="69473"/>
    <lineage>
        <taxon>Bacteria</taxon>
        <taxon>Bacillati</taxon>
        <taxon>Mycoplasmatota</taxon>
        <taxon>Mollicutes</taxon>
        <taxon>Acholeplasmatales</taxon>
        <taxon>Acholeplasmataceae</taxon>
        <taxon>Paracholeplasma</taxon>
    </lineage>
</organism>
<dbReference type="PANTHER" id="PTHR33169:SF14">
    <property type="entry name" value="TRANSCRIPTIONAL REGULATOR RV3488"/>
    <property type="match status" value="1"/>
</dbReference>
<dbReference type="InterPro" id="IPR036390">
    <property type="entry name" value="WH_DNA-bd_sf"/>
</dbReference>
<dbReference type="Proteomes" id="UP001209076">
    <property type="component" value="Unassembled WGS sequence"/>
</dbReference>
<dbReference type="Pfam" id="PF03551">
    <property type="entry name" value="PadR"/>
    <property type="match status" value="1"/>
</dbReference>
<dbReference type="SUPFAM" id="SSF46785">
    <property type="entry name" value="Winged helix' DNA-binding domain"/>
    <property type="match status" value="1"/>
</dbReference>
<accession>A0ABT2Q0V2</accession>
<feature type="domain" description="Transcription regulator PadR N-terminal" evidence="1">
    <location>
        <begin position="14"/>
        <end position="82"/>
    </location>
</feature>
<reference evidence="3" key="1">
    <citation type="submission" date="2023-07" db="EMBL/GenBank/DDBJ databases">
        <title>Novel Mycoplasma species identified in domestic and wild animals.</title>
        <authorList>
            <person name="Volokhov D.V."/>
            <person name="Furtak V.A."/>
            <person name="Zagorodnyaya T.A."/>
        </authorList>
    </citation>
    <scope>NUCLEOTIDE SEQUENCE [LARGE SCALE GENOMIC DNA]</scope>
    <source>
        <strain evidence="3">92-19</strain>
    </source>
</reference>
<comment type="caution">
    <text evidence="2">The sequence shown here is derived from an EMBL/GenBank/DDBJ whole genome shotgun (WGS) entry which is preliminary data.</text>
</comment>
<keyword evidence="3" id="KW-1185">Reference proteome</keyword>
<dbReference type="PANTHER" id="PTHR33169">
    <property type="entry name" value="PADR-FAMILY TRANSCRIPTIONAL REGULATOR"/>
    <property type="match status" value="1"/>
</dbReference>
<dbReference type="RefSeq" id="WP_262096896.1">
    <property type="nucleotide sequence ID" value="NZ_JAOEGN010000017.1"/>
</dbReference>
<dbReference type="EMBL" id="JAOEGN010000017">
    <property type="protein sequence ID" value="MCU0105577.1"/>
    <property type="molecule type" value="Genomic_DNA"/>
</dbReference>